<dbReference type="PANTHER" id="PTHR10788:SF106">
    <property type="entry name" value="BCDNA.GH08860"/>
    <property type="match status" value="1"/>
</dbReference>
<dbReference type="Gene3D" id="3.40.50.2000">
    <property type="entry name" value="Glycogen Phosphorylase B"/>
    <property type="match status" value="2"/>
</dbReference>
<keyword evidence="4" id="KW-1185">Reference proteome</keyword>
<dbReference type="Pfam" id="PF02358">
    <property type="entry name" value="Trehalose_PPase"/>
    <property type="match status" value="1"/>
</dbReference>
<reference evidence="4" key="1">
    <citation type="submission" date="2017-02" db="EMBL/GenBank/DDBJ databases">
        <authorList>
            <person name="Varghese N."/>
            <person name="Submissions S."/>
        </authorList>
    </citation>
    <scope>NUCLEOTIDE SEQUENCE [LARGE SCALE GENOMIC DNA]</scope>
    <source>
        <strain evidence="4">DSM 24967</strain>
    </source>
</reference>
<dbReference type="AlphaFoldDB" id="A0A1T5E880"/>
<evidence type="ECO:0000313" key="4">
    <source>
        <dbReference type="Proteomes" id="UP000190852"/>
    </source>
</evidence>
<dbReference type="InterPro" id="IPR001830">
    <property type="entry name" value="Glyco_trans_20"/>
</dbReference>
<dbReference type="GO" id="GO:0005992">
    <property type="term" value="P:trehalose biosynthetic process"/>
    <property type="evidence" value="ECO:0007669"/>
    <property type="project" value="InterPro"/>
</dbReference>
<dbReference type="GO" id="GO:0004805">
    <property type="term" value="F:trehalose-phosphatase activity"/>
    <property type="evidence" value="ECO:0007669"/>
    <property type="project" value="TreeGrafter"/>
</dbReference>
<dbReference type="SUPFAM" id="SSF56784">
    <property type="entry name" value="HAD-like"/>
    <property type="match status" value="1"/>
</dbReference>
<dbReference type="Proteomes" id="UP000190852">
    <property type="component" value="Unassembled WGS sequence"/>
</dbReference>
<dbReference type="NCBIfam" id="TIGR01484">
    <property type="entry name" value="HAD-SF-IIB"/>
    <property type="match status" value="1"/>
</dbReference>
<sequence length="726" mass="84060">MRLFIISNRLPLKASKTGNNTFEFTRSEGGLATGLGSLDMEIEKHWIGWPGVHTETDQEKEIITEHLSKFNFHPVFLSPEQIENYYEGYSNSTLWPLCHYFYSYIHYKNIYWEYYKQVNEIFNQVSALHIQPGDIVWVQDYQLMLLPQMLRNAVKKISIGYFHHIPFPSYELFRVLPERDELLNGLMGADLIAFHTHDYMRHFVSAAERVLDLRFKLDQVQIGNRTIFVDAFPMGINYDLYHDAILEPEVQAKADELKKMYGNHKLILSVDRLDYSKGILHRIKGFELFLENHPEFKEKVSLAMIIVPSRDNVKSYADLKSKIDKLIGAINGKYSTINWTPVYYFYHSFDFNELVAMYNIADIALVTPLRDGMNLVAKEYLAAKRDSPGVLILSEMAGAAIELTESIIVNPNDLEQIEKAILDALQMPEQEQLKNMKLMQQKISRQTVNKWANDFVNELETIRNQNVAFNKKRIKERITSEIQEAYQKASKRLLILDYDGTLAPFRSKPEDAIPTTELITTLSRLCDDKNNHVVISSGRDHATLDAWFGNLPLSLAAEHGAFYKQNGTWFENIHHVLWDDEILRILQQFVDKTPRSKLEIKKTALVWHFRNVDGWLASLREQQLINELITPCARLNLQIMQGNKILEIKSPHFSKGSEARRILQNDTYDFILAMGDDTTDEDTFRELPADAYTIKVGNISEVARYCLCTQAETIPFLRQLMDPLKV</sequence>
<dbReference type="Gene3D" id="3.30.70.1020">
    <property type="entry name" value="Trehalose-6-phosphate phosphatase related protein, domain 2"/>
    <property type="match status" value="1"/>
</dbReference>
<name>A0A1T5E880_9BACT</name>
<dbReference type="PANTHER" id="PTHR10788">
    <property type="entry name" value="TREHALOSE-6-PHOSPHATE SYNTHASE"/>
    <property type="match status" value="1"/>
</dbReference>
<dbReference type="InterPro" id="IPR036412">
    <property type="entry name" value="HAD-like_sf"/>
</dbReference>
<comment type="similarity">
    <text evidence="2">Belongs to the glycosyltransferase 20 family.</text>
</comment>
<dbReference type="InterPro" id="IPR006379">
    <property type="entry name" value="HAD-SF_hydro_IIB"/>
</dbReference>
<dbReference type="Pfam" id="PF00982">
    <property type="entry name" value="Glyco_transf_20"/>
    <property type="match status" value="1"/>
</dbReference>
<dbReference type="NCBIfam" id="NF011071">
    <property type="entry name" value="PRK14501.1"/>
    <property type="match status" value="1"/>
</dbReference>
<evidence type="ECO:0000256" key="2">
    <source>
        <dbReference type="ARBA" id="ARBA00008799"/>
    </source>
</evidence>
<gene>
    <name evidence="3" type="ORF">SAMN05660349_02831</name>
</gene>
<dbReference type="NCBIfam" id="TIGR00685">
    <property type="entry name" value="T6PP"/>
    <property type="match status" value="1"/>
</dbReference>
<evidence type="ECO:0000313" key="3">
    <source>
        <dbReference type="EMBL" id="SKB80174.1"/>
    </source>
</evidence>
<dbReference type="SUPFAM" id="SSF53756">
    <property type="entry name" value="UDP-Glycosyltransferase/glycogen phosphorylase"/>
    <property type="match status" value="1"/>
</dbReference>
<comment type="similarity">
    <text evidence="1">In the C-terminal section; belongs to the trehalose phosphatase family.</text>
</comment>
<dbReference type="CDD" id="cd01627">
    <property type="entry name" value="HAD_TPP"/>
    <property type="match status" value="1"/>
</dbReference>
<dbReference type="InterPro" id="IPR003337">
    <property type="entry name" value="Trehalose_PPase"/>
</dbReference>
<evidence type="ECO:0000256" key="1">
    <source>
        <dbReference type="ARBA" id="ARBA00006330"/>
    </source>
</evidence>
<protein>
    <submittedName>
        <fullName evidence="3">Trehalose 6-phosphate synthase/phosphatase</fullName>
    </submittedName>
</protein>
<dbReference type="InterPro" id="IPR023214">
    <property type="entry name" value="HAD_sf"/>
</dbReference>
<dbReference type="RefSeq" id="WP_079684247.1">
    <property type="nucleotide sequence ID" value="NZ_FUYQ01000024.1"/>
</dbReference>
<dbReference type="EMBL" id="FUYQ01000024">
    <property type="protein sequence ID" value="SKB80174.1"/>
    <property type="molecule type" value="Genomic_DNA"/>
</dbReference>
<dbReference type="GO" id="GO:0005829">
    <property type="term" value="C:cytosol"/>
    <property type="evidence" value="ECO:0007669"/>
    <property type="project" value="TreeGrafter"/>
</dbReference>
<organism evidence="3 4">
    <name type="scientific">Parabacteroides chartae</name>
    <dbReference type="NCBI Taxonomy" id="1037355"/>
    <lineage>
        <taxon>Bacteria</taxon>
        <taxon>Pseudomonadati</taxon>
        <taxon>Bacteroidota</taxon>
        <taxon>Bacteroidia</taxon>
        <taxon>Bacteroidales</taxon>
        <taxon>Tannerellaceae</taxon>
        <taxon>Parabacteroides</taxon>
    </lineage>
</organism>
<accession>A0A1T5E880</accession>
<dbReference type="CDD" id="cd03788">
    <property type="entry name" value="GT20_TPS"/>
    <property type="match status" value="1"/>
</dbReference>
<proteinExistence type="inferred from homology"/>
<dbReference type="Gene3D" id="3.40.50.1000">
    <property type="entry name" value="HAD superfamily/HAD-like"/>
    <property type="match status" value="1"/>
</dbReference>
<dbReference type="GO" id="GO:0003825">
    <property type="term" value="F:alpha,alpha-trehalose-phosphate synthase (UDP-forming) activity"/>
    <property type="evidence" value="ECO:0007669"/>
    <property type="project" value="TreeGrafter"/>
</dbReference>